<organism evidence="3 4">
    <name type="scientific">Dictyobacter halimunensis</name>
    <dbReference type="NCBI Taxonomy" id="3026934"/>
    <lineage>
        <taxon>Bacteria</taxon>
        <taxon>Bacillati</taxon>
        <taxon>Chloroflexota</taxon>
        <taxon>Ktedonobacteria</taxon>
        <taxon>Ktedonobacterales</taxon>
        <taxon>Dictyobacteraceae</taxon>
        <taxon>Dictyobacter</taxon>
    </lineage>
</organism>
<proteinExistence type="predicted"/>
<evidence type="ECO:0000313" key="4">
    <source>
        <dbReference type="Proteomes" id="UP001344906"/>
    </source>
</evidence>
<dbReference type="SUPFAM" id="SSF47598">
    <property type="entry name" value="Ribbon-helix-helix"/>
    <property type="match status" value="1"/>
</dbReference>
<dbReference type="Pfam" id="PF01402">
    <property type="entry name" value="RHH_1"/>
    <property type="match status" value="1"/>
</dbReference>
<comment type="caution">
    <text evidence="3">The sequence shown here is derived from an EMBL/GenBank/DDBJ whole genome shotgun (WGS) entry which is preliminary data.</text>
</comment>
<name>A0ABQ6FPM0_9CHLR</name>
<dbReference type="InterPro" id="IPR002145">
    <property type="entry name" value="CopG"/>
</dbReference>
<accession>A0ABQ6FPM0</accession>
<evidence type="ECO:0000313" key="3">
    <source>
        <dbReference type="EMBL" id="GLV54465.1"/>
    </source>
</evidence>
<dbReference type="RefSeq" id="WP_338248130.1">
    <property type="nucleotide sequence ID" value="NZ_BSRI01000001.1"/>
</dbReference>
<dbReference type="Proteomes" id="UP001344906">
    <property type="component" value="Unassembled WGS sequence"/>
</dbReference>
<evidence type="ECO:0000259" key="2">
    <source>
        <dbReference type="Pfam" id="PF01402"/>
    </source>
</evidence>
<evidence type="ECO:0000256" key="1">
    <source>
        <dbReference type="SAM" id="MobiDB-lite"/>
    </source>
</evidence>
<protein>
    <recommendedName>
        <fullName evidence="2">Ribbon-helix-helix protein CopG domain-containing protein</fullName>
    </recommendedName>
</protein>
<feature type="domain" description="Ribbon-helix-helix protein CopG" evidence="2">
    <location>
        <begin position="4"/>
        <end position="42"/>
    </location>
</feature>
<dbReference type="EMBL" id="BSRI01000001">
    <property type="protein sequence ID" value="GLV54465.1"/>
    <property type="molecule type" value="Genomic_DNA"/>
</dbReference>
<feature type="region of interest" description="Disordered" evidence="1">
    <location>
        <begin position="43"/>
        <end position="65"/>
    </location>
</feature>
<gene>
    <name evidence="3" type="ORF">KDH_13120</name>
</gene>
<reference evidence="3 4" key="1">
    <citation type="submission" date="2023-02" db="EMBL/GenBank/DDBJ databases">
        <title>Dictyobacter halimunensis sp. nov., a new member of the class Ktedonobacteria from forest soil in a geothermal area.</title>
        <authorList>
            <person name="Rachmania M.K."/>
            <person name="Ningsih F."/>
            <person name="Sakai Y."/>
            <person name="Yabe S."/>
            <person name="Yokota A."/>
            <person name="Sjamsuridzal W."/>
        </authorList>
    </citation>
    <scope>NUCLEOTIDE SEQUENCE [LARGE SCALE GENOMIC DNA]</scope>
    <source>
        <strain evidence="3 4">S3.2.2.5</strain>
    </source>
</reference>
<keyword evidence="4" id="KW-1185">Reference proteome</keyword>
<sequence length="65" mass="7742">MRKERTNIYITERQKKQLEKRSLEEDLPMAEIIRRALDTYLAWDDPTYQPKPPKPQTRNGDSSPP</sequence>
<dbReference type="InterPro" id="IPR010985">
    <property type="entry name" value="Ribbon_hlx_hlx"/>
</dbReference>
<dbReference type="Gene3D" id="1.10.1220.10">
    <property type="entry name" value="Met repressor-like"/>
    <property type="match status" value="1"/>
</dbReference>
<dbReference type="InterPro" id="IPR013321">
    <property type="entry name" value="Arc_rbn_hlx_hlx"/>
</dbReference>